<dbReference type="RefSeq" id="WP_279298615.1">
    <property type="nucleotide sequence ID" value="NZ_JAOTIF010000018.1"/>
</dbReference>
<reference evidence="1" key="2">
    <citation type="submission" date="2023-04" db="EMBL/GenBank/DDBJ databases">
        <title>Paracnuella aquatica gen. nov., sp. nov., a member of the family Chitinophagaceae isolated from a hot spring.</title>
        <authorList>
            <person name="Wang C."/>
        </authorList>
    </citation>
    <scope>NUCLEOTIDE SEQUENCE</scope>
    <source>
        <strain evidence="1">LB-8</strain>
    </source>
</reference>
<name>A0A9X2XYG8_9BACT</name>
<sequence>MKRSFFLLIAIFLIHSLIHAQTLFYNTIKVEFEKTVYVQQMYKELVPEYFDNYKANLPATSTSYFDFIGDSSKSIFKPGREVPVSTRSWYSPIADKNVVYSDYKGDRVVAQKPVYEETFLVEDSLAKIKWKITADTREIAGFECRKAVGILNDSIGVFAFYTDNILIPGGPESIQGLPGMILGMGIPRLHTTWFATKVEVSGVNMNSVVPAAKGKKATYKTMMEAINKVANRWGDYGKKMLLNFAI</sequence>
<dbReference type="AlphaFoldDB" id="A0A9X2XYG8"/>
<proteinExistence type="predicted"/>
<evidence type="ECO:0000313" key="2">
    <source>
        <dbReference type="Proteomes" id="UP001155483"/>
    </source>
</evidence>
<organism evidence="1 2">
    <name type="scientific">Paraflavisolibacter caeni</name>
    <dbReference type="NCBI Taxonomy" id="2982496"/>
    <lineage>
        <taxon>Bacteria</taxon>
        <taxon>Pseudomonadati</taxon>
        <taxon>Bacteroidota</taxon>
        <taxon>Chitinophagia</taxon>
        <taxon>Chitinophagales</taxon>
        <taxon>Chitinophagaceae</taxon>
        <taxon>Paraflavisolibacter</taxon>
    </lineage>
</organism>
<dbReference type="NCBIfam" id="TIGR01200">
    <property type="entry name" value="GLPGLI"/>
    <property type="match status" value="1"/>
</dbReference>
<accession>A0A9X2XYG8</accession>
<keyword evidence="2" id="KW-1185">Reference proteome</keyword>
<gene>
    <name evidence="1" type="ORF">OCK74_18795</name>
</gene>
<evidence type="ECO:0000313" key="1">
    <source>
        <dbReference type="EMBL" id="MCU7551176.1"/>
    </source>
</evidence>
<protein>
    <submittedName>
        <fullName evidence="1">GLPGLI family protein</fullName>
    </submittedName>
</protein>
<dbReference type="InterPro" id="IPR005901">
    <property type="entry name" value="GLPGLI"/>
</dbReference>
<dbReference type="Pfam" id="PF22252">
    <property type="entry name" value="PNGase_F-II_N"/>
    <property type="match status" value="1"/>
</dbReference>
<dbReference type="EMBL" id="JAOTIF010000018">
    <property type="protein sequence ID" value="MCU7551176.1"/>
    <property type="molecule type" value="Genomic_DNA"/>
</dbReference>
<reference evidence="1" key="1">
    <citation type="submission" date="2022-09" db="EMBL/GenBank/DDBJ databases">
        <authorList>
            <person name="Yuan C."/>
            <person name="Ke Z."/>
        </authorList>
    </citation>
    <scope>NUCLEOTIDE SEQUENCE</scope>
    <source>
        <strain evidence="1">LB-8</strain>
    </source>
</reference>
<comment type="caution">
    <text evidence="1">The sequence shown here is derived from an EMBL/GenBank/DDBJ whole genome shotgun (WGS) entry which is preliminary data.</text>
</comment>
<dbReference type="Proteomes" id="UP001155483">
    <property type="component" value="Unassembled WGS sequence"/>
</dbReference>